<dbReference type="HOGENOM" id="CLU_3401530_0_0_2"/>
<dbReference type="KEGG" id="hlr:HALLA_15685"/>
<evidence type="ECO:0000313" key="2">
    <source>
        <dbReference type="EMBL" id="AHG01077.1"/>
    </source>
</evidence>
<feature type="compositionally biased region" description="Basic and acidic residues" evidence="1">
    <location>
        <begin position="11"/>
        <end position="22"/>
    </location>
</feature>
<gene>
    <name evidence="2" type="ORF">HALLA_15685</name>
</gene>
<accession>W0JUQ2</accession>
<keyword evidence="3" id="KW-1185">Reference proteome</keyword>
<dbReference type="STRING" id="797299.HALLA_15685"/>
<dbReference type="Proteomes" id="UP000019024">
    <property type="component" value="Chromosome"/>
</dbReference>
<protein>
    <submittedName>
        <fullName evidence="2">Uncharacterized protein</fullName>
    </submittedName>
</protein>
<dbReference type="AlphaFoldDB" id="W0JUQ2"/>
<evidence type="ECO:0000256" key="1">
    <source>
        <dbReference type="SAM" id="MobiDB-lite"/>
    </source>
</evidence>
<sequence>MTNSPVVSGSKTRDPIETEREINVVPSKTP</sequence>
<reference evidence="2 3" key="1">
    <citation type="submission" date="2014-01" db="EMBL/GenBank/DDBJ databases">
        <authorList>
            <consortium name="DOE Joint Genome Institute"/>
            <person name="Anderson I."/>
            <person name="Huntemann M."/>
            <person name="Han J."/>
            <person name="Chen A."/>
            <person name="Kyrpides N."/>
            <person name="Mavromatis K."/>
            <person name="Markowitz V."/>
            <person name="Palaniappan K."/>
            <person name="Ivanova N."/>
            <person name="Schaumberg A."/>
            <person name="Pati A."/>
            <person name="Liolios K."/>
            <person name="Nordberg H.P."/>
            <person name="Cantor M.N."/>
            <person name="Hua S.X."/>
            <person name="Woyke T."/>
        </authorList>
    </citation>
    <scope>NUCLEOTIDE SEQUENCE [LARGE SCALE GENOMIC DNA]</scope>
    <source>
        <strain evidence="2 3">XH-48</strain>
    </source>
</reference>
<feature type="compositionally biased region" description="Polar residues" evidence="1">
    <location>
        <begin position="1"/>
        <end position="10"/>
    </location>
</feature>
<evidence type="ECO:0000313" key="3">
    <source>
        <dbReference type="Proteomes" id="UP000019024"/>
    </source>
</evidence>
<proteinExistence type="predicted"/>
<feature type="region of interest" description="Disordered" evidence="1">
    <location>
        <begin position="1"/>
        <end position="30"/>
    </location>
</feature>
<organism evidence="2 3">
    <name type="scientific">Halostagnicola larsenii XH-48</name>
    <dbReference type="NCBI Taxonomy" id="797299"/>
    <lineage>
        <taxon>Archaea</taxon>
        <taxon>Methanobacteriati</taxon>
        <taxon>Methanobacteriota</taxon>
        <taxon>Stenosarchaea group</taxon>
        <taxon>Halobacteria</taxon>
        <taxon>Halobacteriales</taxon>
        <taxon>Natrialbaceae</taxon>
        <taxon>Halostagnicola</taxon>
    </lineage>
</organism>
<dbReference type="EMBL" id="CP007055">
    <property type="protein sequence ID" value="AHG01077.1"/>
    <property type="molecule type" value="Genomic_DNA"/>
</dbReference>
<name>W0JUQ2_9EURY</name>